<comment type="caution">
    <text evidence="10">The sequence shown here is derived from an EMBL/GenBank/DDBJ whole genome shotgun (WGS) entry which is preliminary data.</text>
</comment>
<evidence type="ECO:0000256" key="8">
    <source>
        <dbReference type="ARBA" id="ARBA00023326"/>
    </source>
</evidence>
<keyword evidence="5" id="KW-0119">Carbohydrate metabolism</keyword>
<dbReference type="OrthoDB" id="5480482at2"/>
<keyword evidence="4" id="KW-0378">Hydrolase</keyword>
<evidence type="ECO:0000256" key="7">
    <source>
        <dbReference type="ARBA" id="ARBA00023316"/>
    </source>
</evidence>
<evidence type="ECO:0000256" key="5">
    <source>
        <dbReference type="ARBA" id="ARBA00023277"/>
    </source>
</evidence>
<sequence length="859" mass="91898">MPRSLLSSVSPSRPWRRVPAAVLSTLLAVAAGTFVAVAVAGPAYAEPVAVGAGSYRSGPPPGAAGPSDATGAPTLPKVTAAAAARPVPTGDWWSSLIWQRSPANPHSENMYADPLSFHARPGGLGVGYPNGLTITGDGRTYEYLHHDDLVVGVDGLNAPRTLVDAWSDWTVSPWWPDGTRWLRVTIGHGLPYVYAQIGGGAARVGLAAAPDVWHHAGNVLGITVRDHDYALFAPTGRSWTVSPTAATADSAAYVTVALLPARDALGLFTTYAFAAVADTRVGWRYDPVTAELTTTYTAITTALEGDTTGTLLALYPHQWCHSTDPLTGYRYSSSRGELRLHEGAQFTTRLAFTGVVSALPAAADADTARLANGIDAVLAQADPFQGATDTYWTGKALWRLAALVPIADQIGRTETRDRLLSLVRDRLTDWLTAADTETTRLFAYHSGWTTLIGYPAAYGSDTELNDHHFDYGYFVLATATLARYDPAWATDARYGAMVKLLIKDVANTDRTDARFPFLRTLDPYQGHSWASGHAGFAAGDNQESSSEAMTLATGMILFAAATGDTALRDTDIYLYATEQTAIGEYWFDTAHQVHPPGYPHHTLGIVWGDGGAYATWWSSDPEYIHGINMLPITTGSLYHGAWKPAVLASVEELRTSKGGSETQWQDVIWSFLAIADPAQALTRLNTLPYTPEWGETRAHTYHWISALAYWGTPDPTVTADLATYAVLTTGQGRTYIADNPSCVPVTAHFTDGTVLQVPAGAMVWRGLAGTGTRAGACTSVPSTVTIGPAAAHTPAPEVGPWPGAGGALRRGTCTAALPSEKCRYWSAQEWIGRSSVRLFRCTRPILARMSSSARIASTM</sequence>
<dbReference type="Gene3D" id="2.70.98.30">
    <property type="entry name" value="Golgi alpha-mannosidase II, domain 4"/>
    <property type="match status" value="1"/>
</dbReference>
<dbReference type="InterPro" id="IPR005200">
    <property type="entry name" value="Endo-beta-glucanase"/>
</dbReference>
<dbReference type="GO" id="GO:0000272">
    <property type="term" value="P:polysaccharide catabolic process"/>
    <property type="evidence" value="ECO:0007669"/>
    <property type="project" value="UniProtKB-KW"/>
</dbReference>
<keyword evidence="7" id="KW-0961">Cell wall biogenesis/degradation</keyword>
<dbReference type="GO" id="GO:0052861">
    <property type="term" value="F:endo-1,3(4)-beta-glucanase activity"/>
    <property type="evidence" value="ECO:0007669"/>
    <property type="project" value="InterPro"/>
</dbReference>
<comment type="similarity">
    <text evidence="2">Belongs to the glycosyl hydrolase 81 family.</text>
</comment>
<comment type="catalytic activity">
    <reaction evidence="1">
        <text>Hydrolysis of (1-&gt;3)-beta-D-glucosidic linkages in (1-&gt;3)-beta-D-glucans.</text>
        <dbReference type="EC" id="3.2.1.39"/>
    </reaction>
</comment>
<accession>A0A4Q7ZS10</accession>
<proteinExistence type="inferred from homology"/>
<evidence type="ECO:0000256" key="2">
    <source>
        <dbReference type="ARBA" id="ARBA00010730"/>
    </source>
</evidence>
<dbReference type="AlphaFoldDB" id="A0A4Q7ZS10"/>
<dbReference type="InterPro" id="IPR040720">
    <property type="entry name" value="GH81_C"/>
</dbReference>
<evidence type="ECO:0000313" key="11">
    <source>
        <dbReference type="Proteomes" id="UP000292564"/>
    </source>
</evidence>
<evidence type="ECO:0000313" key="10">
    <source>
        <dbReference type="EMBL" id="RZU53239.1"/>
    </source>
</evidence>
<keyword evidence="11" id="KW-1185">Reference proteome</keyword>
<evidence type="ECO:0000256" key="6">
    <source>
        <dbReference type="ARBA" id="ARBA00023295"/>
    </source>
</evidence>
<dbReference type="GO" id="GO:0071555">
    <property type="term" value="P:cell wall organization"/>
    <property type="evidence" value="ECO:0007669"/>
    <property type="project" value="UniProtKB-KW"/>
</dbReference>
<dbReference type="PROSITE" id="PS52008">
    <property type="entry name" value="GH81"/>
    <property type="match status" value="1"/>
</dbReference>
<keyword evidence="6" id="KW-0326">Glycosidase</keyword>
<dbReference type="PANTHER" id="PTHR31983:SF0">
    <property type="entry name" value="GLUCAN ENDO-1,3-BETA-D-GLUCOSIDASE 2"/>
    <property type="match status" value="1"/>
</dbReference>
<evidence type="ECO:0000256" key="4">
    <source>
        <dbReference type="ARBA" id="ARBA00022801"/>
    </source>
</evidence>
<dbReference type="Pfam" id="PF17652">
    <property type="entry name" value="Glyco_hydro81C"/>
    <property type="match status" value="1"/>
</dbReference>
<evidence type="ECO:0000256" key="3">
    <source>
        <dbReference type="ARBA" id="ARBA00012780"/>
    </source>
</evidence>
<protein>
    <recommendedName>
        <fullName evidence="3">glucan endo-1,3-beta-D-glucosidase</fullName>
        <ecNumber evidence="3">3.2.1.39</ecNumber>
    </recommendedName>
</protein>
<keyword evidence="8" id="KW-0624">Polysaccharide degradation</keyword>
<feature type="domain" description="Glycosyl hydrolase family 81 C-terminal" evidence="9">
    <location>
        <begin position="387"/>
        <end position="693"/>
    </location>
</feature>
<reference evidence="10 11" key="1">
    <citation type="submission" date="2019-02" db="EMBL/GenBank/DDBJ databases">
        <title>Sequencing the genomes of 1000 actinobacteria strains.</title>
        <authorList>
            <person name="Klenk H.-P."/>
        </authorList>
    </citation>
    <scope>NUCLEOTIDE SEQUENCE [LARGE SCALE GENOMIC DNA]</scope>
    <source>
        <strain evidence="10 11">DSM 45162</strain>
    </source>
</reference>
<dbReference type="PANTHER" id="PTHR31983">
    <property type="entry name" value="ENDO-1,3(4)-BETA-GLUCANASE 1"/>
    <property type="match status" value="1"/>
</dbReference>
<dbReference type="Proteomes" id="UP000292564">
    <property type="component" value="Unassembled WGS sequence"/>
</dbReference>
<organism evidence="10 11">
    <name type="scientific">Krasilnikovia cinnamomea</name>
    <dbReference type="NCBI Taxonomy" id="349313"/>
    <lineage>
        <taxon>Bacteria</taxon>
        <taxon>Bacillati</taxon>
        <taxon>Actinomycetota</taxon>
        <taxon>Actinomycetes</taxon>
        <taxon>Micromonosporales</taxon>
        <taxon>Micromonosporaceae</taxon>
        <taxon>Krasilnikovia</taxon>
    </lineage>
</organism>
<dbReference type="EMBL" id="SHKY01000001">
    <property type="protein sequence ID" value="RZU53239.1"/>
    <property type="molecule type" value="Genomic_DNA"/>
</dbReference>
<name>A0A4Q7ZS10_9ACTN</name>
<evidence type="ECO:0000259" key="9">
    <source>
        <dbReference type="Pfam" id="PF17652"/>
    </source>
</evidence>
<dbReference type="GO" id="GO:0042973">
    <property type="term" value="F:glucan endo-1,3-beta-D-glucosidase activity"/>
    <property type="evidence" value="ECO:0007669"/>
    <property type="project" value="UniProtKB-EC"/>
</dbReference>
<gene>
    <name evidence="10" type="ORF">EV385_5142</name>
</gene>
<evidence type="ECO:0000256" key="1">
    <source>
        <dbReference type="ARBA" id="ARBA00000382"/>
    </source>
</evidence>
<dbReference type="EC" id="3.2.1.39" evidence="3"/>